<name>A0A1G5C9Y7_9RHOB</name>
<keyword evidence="4 5" id="KW-0472">Membrane</keyword>
<organism evidence="7 8">
    <name type="scientific">Paracoccus tibetensis</name>
    <dbReference type="NCBI Taxonomy" id="336292"/>
    <lineage>
        <taxon>Bacteria</taxon>
        <taxon>Pseudomonadati</taxon>
        <taxon>Pseudomonadota</taxon>
        <taxon>Alphaproteobacteria</taxon>
        <taxon>Rhodobacterales</taxon>
        <taxon>Paracoccaceae</taxon>
        <taxon>Paracoccus</taxon>
    </lineage>
</organism>
<feature type="transmembrane region" description="Helical" evidence="5">
    <location>
        <begin position="35"/>
        <end position="54"/>
    </location>
</feature>
<feature type="transmembrane region" description="Helical" evidence="5">
    <location>
        <begin position="66"/>
        <end position="83"/>
    </location>
</feature>
<comment type="subcellular location">
    <subcellularLocation>
        <location evidence="1">Membrane</location>
        <topology evidence="1">Multi-pass membrane protein</topology>
    </subcellularLocation>
</comment>
<proteinExistence type="predicted"/>
<keyword evidence="8" id="KW-1185">Reference proteome</keyword>
<sequence length="184" mass="19889">MPILILGVALWWAAHFFKRYAPERRAAMGDRGKGLVAIALAVSVVLMVIGYRGVQDDPFFWGRTAATTGINNLLVLVAFYLYAADGMKTRITAHLRHPQLTAFSLWAFAHLLVNGTLAGVILFGGLLAWALTEIVVLNRTTAWTRPAGPFPPRKEAMAAAGAVIVMLVVGLIHGWIGPWPFGGA</sequence>
<dbReference type="RefSeq" id="WP_090739876.1">
    <property type="nucleotide sequence ID" value="NZ_FMVT01000001.1"/>
</dbReference>
<evidence type="ECO:0000256" key="5">
    <source>
        <dbReference type="SAM" id="Phobius"/>
    </source>
</evidence>
<protein>
    <submittedName>
        <fullName evidence="7">NnrU protein</fullName>
    </submittedName>
</protein>
<dbReference type="InterPro" id="IPR009915">
    <property type="entry name" value="NnrU_dom"/>
</dbReference>
<reference evidence="7 8" key="1">
    <citation type="submission" date="2016-10" db="EMBL/GenBank/DDBJ databases">
        <authorList>
            <person name="de Groot N.N."/>
        </authorList>
    </citation>
    <scope>NUCLEOTIDE SEQUENCE [LARGE SCALE GENOMIC DNA]</scope>
    <source>
        <strain evidence="7 8">CGMCC 1.8925</strain>
    </source>
</reference>
<dbReference type="Pfam" id="PF07298">
    <property type="entry name" value="NnrU"/>
    <property type="match status" value="1"/>
</dbReference>
<evidence type="ECO:0000256" key="1">
    <source>
        <dbReference type="ARBA" id="ARBA00004141"/>
    </source>
</evidence>
<feature type="domain" description="NnrU" evidence="6">
    <location>
        <begin position="3"/>
        <end position="177"/>
    </location>
</feature>
<dbReference type="Proteomes" id="UP000199502">
    <property type="component" value="Unassembled WGS sequence"/>
</dbReference>
<evidence type="ECO:0000256" key="3">
    <source>
        <dbReference type="ARBA" id="ARBA00022989"/>
    </source>
</evidence>
<feature type="transmembrane region" description="Helical" evidence="5">
    <location>
        <begin position="156"/>
        <end position="176"/>
    </location>
</feature>
<keyword evidence="2 5" id="KW-0812">Transmembrane</keyword>
<keyword evidence="3 5" id="KW-1133">Transmembrane helix</keyword>
<dbReference type="STRING" id="336292.SAMN05660710_00470"/>
<evidence type="ECO:0000256" key="2">
    <source>
        <dbReference type="ARBA" id="ARBA00022692"/>
    </source>
</evidence>
<feature type="transmembrane region" description="Helical" evidence="5">
    <location>
        <begin position="103"/>
        <end position="136"/>
    </location>
</feature>
<evidence type="ECO:0000313" key="7">
    <source>
        <dbReference type="EMBL" id="SCX99141.1"/>
    </source>
</evidence>
<dbReference type="GO" id="GO:0016020">
    <property type="term" value="C:membrane"/>
    <property type="evidence" value="ECO:0007669"/>
    <property type="project" value="UniProtKB-SubCell"/>
</dbReference>
<dbReference type="AlphaFoldDB" id="A0A1G5C9Y7"/>
<dbReference type="EMBL" id="FMVT01000001">
    <property type="protein sequence ID" value="SCX99141.1"/>
    <property type="molecule type" value="Genomic_DNA"/>
</dbReference>
<accession>A0A1G5C9Y7</accession>
<gene>
    <name evidence="7" type="ORF">SAMN05660710_00470</name>
</gene>
<dbReference type="OrthoDB" id="5293641at2"/>
<evidence type="ECO:0000259" key="6">
    <source>
        <dbReference type="Pfam" id="PF07298"/>
    </source>
</evidence>
<evidence type="ECO:0000313" key="8">
    <source>
        <dbReference type="Proteomes" id="UP000199502"/>
    </source>
</evidence>
<evidence type="ECO:0000256" key="4">
    <source>
        <dbReference type="ARBA" id="ARBA00023136"/>
    </source>
</evidence>